<dbReference type="PROSITE" id="PS50197">
    <property type="entry name" value="BEACH"/>
    <property type="match status" value="1"/>
</dbReference>
<dbReference type="PROSITE" id="PS50082">
    <property type="entry name" value="WD_REPEATS_2"/>
    <property type="match status" value="1"/>
</dbReference>
<dbReference type="InterPro" id="IPR036322">
    <property type="entry name" value="WD40_repeat_dom_sf"/>
</dbReference>
<dbReference type="PROSITE" id="PS51783">
    <property type="entry name" value="PH_BEACH"/>
    <property type="match status" value="1"/>
</dbReference>
<dbReference type="SUPFAM" id="SSF50978">
    <property type="entry name" value="WD40 repeat-like"/>
    <property type="match status" value="1"/>
</dbReference>
<dbReference type="Gene3D" id="2.130.10.10">
    <property type="entry name" value="YVTN repeat-like/Quinoprotein amine dehydrogenase"/>
    <property type="match status" value="1"/>
</dbReference>
<dbReference type="SUPFAM" id="SSF50729">
    <property type="entry name" value="PH domain-like"/>
    <property type="match status" value="1"/>
</dbReference>
<evidence type="ECO:0000256" key="3">
    <source>
        <dbReference type="PROSITE-ProRule" id="PRU00221"/>
    </source>
</evidence>
<dbReference type="InterPro" id="IPR000409">
    <property type="entry name" value="BEACH_dom"/>
</dbReference>
<dbReference type="InterPro" id="IPR036372">
    <property type="entry name" value="BEACH_dom_sf"/>
</dbReference>
<dbReference type="Gene3D" id="1.10.1540.10">
    <property type="entry name" value="BEACH domain"/>
    <property type="match status" value="1"/>
</dbReference>
<dbReference type="SUPFAM" id="SSF81837">
    <property type="entry name" value="BEACH domain"/>
    <property type="match status" value="1"/>
</dbReference>
<dbReference type="OMA" id="KDWDDPQ"/>
<dbReference type="Gene3D" id="2.30.29.30">
    <property type="entry name" value="Pleckstrin-homology domain (PH domain)/Phosphotyrosine-binding domain (PTB)"/>
    <property type="match status" value="1"/>
</dbReference>
<feature type="domain" description="BEACH" evidence="5">
    <location>
        <begin position="187"/>
        <end position="471"/>
    </location>
</feature>
<keyword evidence="8" id="KW-1185">Reference proteome</keyword>
<dbReference type="InterPro" id="IPR023362">
    <property type="entry name" value="PH-BEACH_dom"/>
</dbReference>
<dbReference type="Pfam" id="PF00400">
    <property type="entry name" value="WD40"/>
    <property type="match status" value="2"/>
</dbReference>
<dbReference type="Proteomes" id="UP000007303">
    <property type="component" value="Unassembled WGS sequence"/>
</dbReference>
<keyword evidence="2" id="KW-0677">Repeat</keyword>
<dbReference type="PROSITE" id="PS50294">
    <property type="entry name" value="WD_REPEATS_REGION"/>
    <property type="match status" value="1"/>
</dbReference>
<organism evidence="7 8">
    <name type="scientific">Tetraodon nigroviridis</name>
    <name type="common">Spotted green pufferfish</name>
    <name type="synonym">Chelonodon nigroviridis</name>
    <dbReference type="NCBI Taxonomy" id="99883"/>
    <lineage>
        <taxon>Eukaryota</taxon>
        <taxon>Metazoa</taxon>
        <taxon>Chordata</taxon>
        <taxon>Craniata</taxon>
        <taxon>Vertebrata</taxon>
        <taxon>Euteleostomi</taxon>
        <taxon>Actinopterygii</taxon>
        <taxon>Neopterygii</taxon>
        <taxon>Teleostei</taxon>
        <taxon>Neoteleostei</taxon>
        <taxon>Acanthomorphata</taxon>
        <taxon>Eupercaria</taxon>
        <taxon>Tetraodontiformes</taxon>
        <taxon>Tetradontoidea</taxon>
        <taxon>Tetraodontidae</taxon>
        <taxon>Tetraodon</taxon>
    </lineage>
</organism>
<dbReference type="Ensembl" id="ENSTNIT00000008701.1">
    <property type="protein sequence ID" value="ENSTNIP00000008533.1"/>
    <property type="gene ID" value="ENSTNIG00000005811.1"/>
</dbReference>
<evidence type="ECO:0000256" key="2">
    <source>
        <dbReference type="ARBA" id="ARBA00022737"/>
    </source>
</evidence>
<feature type="domain" description="BEACH-type PH" evidence="6">
    <location>
        <begin position="47"/>
        <end position="170"/>
    </location>
</feature>
<evidence type="ECO:0000256" key="1">
    <source>
        <dbReference type="ARBA" id="ARBA00022574"/>
    </source>
</evidence>
<accession>H3CJV4</accession>
<keyword evidence="1 3" id="KW-0853">WD repeat</keyword>
<dbReference type="InterPro" id="IPR001680">
    <property type="entry name" value="WD40_rpt"/>
</dbReference>
<evidence type="ECO:0000313" key="7">
    <source>
        <dbReference type="Ensembl" id="ENSTNIP00000008533.1"/>
    </source>
</evidence>
<dbReference type="Pfam" id="PF14844">
    <property type="entry name" value="PH_BEACH"/>
    <property type="match status" value="1"/>
</dbReference>
<dbReference type="SMART" id="SM00320">
    <property type="entry name" value="WD40"/>
    <property type="match status" value="4"/>
</dbReference>
<dbReference type="PANTHER" id="PTHR46108:SF3">
    <property type="entry name" value="WD REPEAT- AND FYVE DOMAIN-CONTAINING PROTEIN 4"/>
    <property type="match status" value="1"/>
</dbReference>
<name>H3CJV4_TETNG</name>
<evidence type="ECO:0000256" key="4">
    <source>
        <dbReference type="SAM" id="MobiDB-lite"/>
    </source>
</evidence>
<feature type="repeat" description="WD" evidence="3">
    <location>
        <begin position="620"/>
        <end position="661"/>
    </location>
</feature>
<dbReference type="PANTHER" id="PTHR46108">
    <property type="entry name" value="BLUE CHEESE"/>
    <property type="match status" value="1"/>
</dbReference>
<dbReference type="STRING" id="99883.ENSTNIP00000008533"/>
<dbReference type="InterPro" id="IPR015943">
    <property type="entry name" value="WD40/YVTN_repeat-like_dom_sf"/>
</dbReference>
<sequence length="824" mass="92944">DCERLTFFPKLNETHPIMEDHHSPVTPTPCSSAQDCPDIRIILQELHPQEEVKAKMGVVMVSGLTVTEGVLLFGKESLLLCEGFTLSPTGDVCCRKHHPSSVRDAFISTMLTKEPISGKCRRWLYDDIKEAFFMRFLLEDSAIEIFMKNGHSAFLVFLNRDHVSAYKRLCSVVSALKGRCVSEVIANARKTSVVEKAVLLKWQKGEISNFEYLMHLNTVAGRTYNDLMQYPVFPWILADYHSETLDLSNPATFRDLSKPMGAQTEKRRQMFMERYAEVEKSEAEGDLSAQCHYCTHYSSAIIVASFLVRIEPFSHTFQTLQGGFDIPERMFYNVKKEWESASRDNMGDVRELIPEFFYLPDFLLNSNNIHLGSMEDGTEISDFRRFSSFHRQALESDYVSSHLHLWIDLIFGYKQQGPAAVESMNTYHPYFYAQRDRQNPKDPIIRNIMLGYVSNFGQIPKQLFTKPHPPRSGSKKEAPPLSHPIPFFFKLDKLKTTAQPFKDSTHNATLSLELRRGPVGQIVCLEKEVVVLERNCLLLSPLLGCFFSWGFPDNSCAFGNHATGKIFAVFEGLSDWGETLCAASPNPTTVVTAGTSTVVCVWDITVEKDKVTCMRLRQLLYGHTDSVTCLAASEVHNLIVSGSRDLTCILWDMEDFSYITQLTGHTASISSLAINDLTGEIASCAGPLLYLWNMKGQLLSRSQASFGPLPHILCVGFTQHHEWDPRNVIVAGCADGIIRIWKTEYTRTQLPGPPEEPVSPASEPSRQEGWERHLVLCKELSRRQSASPRRYKNSPGVTALAISRSHATLVAGDAWGRVFTWTCE</sequence>
<evidence type="ECO:0000259" key="5">
    <source>
        <dbReference type="PROSITE" id="PS50197"/>
    </source>
</evidence>
<protein>
    <submittedName>
        <fullName evidence="7">WDFY family member 4</fullName>
    </submittedName>
</protein>
<dbReference type="InterPro" id="IPR019775">
    <property type="entry name" value="WD40_repeat_CS"/>
</dbReference>
<dbReference type="HOGENOM" id="CLU_000218_5_4_1"/>
<dbReference type="InterPro" id="IPR011993">
    <property type="entry name" value="PH-like_dom_sf"/>
</dbReference>
<dbReference type="CDD" id="cd01201">
    <property type="entry name" value="PH_BEACH"/>
    <property type="match status" value="1"/>
</dbReference>
<dbReference type="InterPro" id="IPR051944">
    <property type="entry name" value="BEACH_domain_protein"/>
</dbReference>
<reference evidence="7" key="3">
    <citation type="submission" date="2025-09" db="UniProtKB">
        <authorList>
            <consortium name="Ensembl"/>
        </authorList>
    </citation>
    <scope>IDENTIFICATION</scope>
</reference>
<proteinExistence type="predicted"/>
<reference evidence="8" key="1">
    <citation type="journal article" date="2004" name="Nature">
        <title>Genome duplication in the teleost fish Tetraodon nigroviridis reveals the early vertebrate proto-karyotype.</title>
        <authorList>
            <person name="Jaillon O."/>
            <person name="Aury J.-M."/>
            <person name="Brunet F."/>
            <person name="Petit J.-L."/>
            <person name="Stange-Thomann N."/>
            <person name="Mauceli E."/>
            <person name="Bouneau L."/>
            <person name="Fischer C."/>
            <person name="Ozouf-Costaz C."/>
            <person name="Bernot A."/>
            <person name="Nicaud S."/>
            <person name="Jaffe D."/>
            <person name="Fisher S."/>
            <person name="Lutfalla G."/>
            <person name="Dossat C."/>
            <person name="Segurens B."/>
            <person name="Dasilva C."/>
            <person name="Salanoubat M."/>
            <person name="Levy M."/>
            <person name="Boudet N."/>
            <person name="Castellano S."/>
            <person name="Anthouard V."/>
            <person name="Jubin C."/>
            <person name="Castelli V."/>
            <person name="Katinka M."/>
            <person name="Vacherie B."/>
            <person name="Biemont C."/>
            <person name="Skalli Z."/>
            <person name="Cattolico L."/>
            <person name="Poulain J."/>
            <person name="De Berardinis V."/>
            <person name="Cruaud C."/>
            <person name="Duprat S."/>
            <person name="Brottier P."/>
            <person name="Coutanceau J.-P."/>
            <person name="Gouzy J."/>
            <person name="Parra G."/>
            <person name="Lardier G."/>
            <person name="Chapple C."/>
            <person name="McKernan K.J."/>
            <person name="McEwan P."/>
            <person name="Bosak S."/>
            <person name="Kellis M."/>
            <person name="Volff J.-N."/>
            <person name="Guigo R."/>
            <person name="Zody M.C."/>
            <person name="Mesirov J."/>
            <person name="Lindblad-Toh K."/>
            <person name="Birren B."/>
            <person name="Nusbaum C."/>
            <person name="Kahn D."/>
            <person name="Robinson-Rechavi M."/>
            <person name="Laudet V."/>
            <person name="Schachter V."/>
            <person name="Quetier F."/>
            <person name="Saurin W."/>
            <person name="Scarpelli C."/>
            <person name="Wincker P."/>
            <person name="Lander E.S."/>
            <person name="Weissenbach J."/>
            <person name="Roest Crollius H."/>
        </authorList>
    </citation>
    <scope>NUCLEOTIDE SEQUENCE [LARGE SCALE GENOMIC DNA]</scope>
</reference>
<dbReference type="GeneTree" id="ENSGT00940000155684"/>
<dbReference type="AlphaFoldDB" id="H3CJV4"/>
<dbReference type="CDD" id="cd06071">
    <property type="entry name" value="Beach"/>
    <property type="match status" value="1"/>
</dbReference>
<evidence type="ECO:0000259" key="6">
    <source>
        <dbReference type="PROSITE" id="PS51783"/>
    </source>
</evidence>
<reference evidence="7" key="2">
    <citation type="submission" date="2025-08" db="UniProtKB">
        <authorList>
            <consortium name="Ensembl"/>
        </authorList>
    </citation>
    <scope>IDENTIFICATION</scope>
</reference>
<dbReference type="PROSITE" id="PS00678">
    <property type="entry name" value="WD_REPEATS_1"/>
    <property type="match status" value="1"/>
</dbReference>
<feature type="region of interest" description="Disordered" evidence="4">
    <location>
        <begin position="748"/>
        <end position="767"/>
    </location>
</feature>
<evidence type="ECO:0000313" key="8">
    <source>
        <dbReference type="Proteomes" id="UP000007303"/>
    </source>
</evidence>
<dbReference type="GO" id="GO:0019882">
    <property type="term" value="P:antigen processing and presentation"/>
    <property type="evidence" value="ECO:0007669"/>
    <property type="project" value="TreeGrafter"/>
</dbReference>
<dbReference type="InParanoid" id="H3CJV4"/>
<dbReference type="Pfam" id="PF02138">
    <property type="entry name" value="Beach"/>
    <property type="match status" value="1"/>
</dbReference>
<dbReference type="SMART" id="SM01026">
    <property type="entry name" value="Beach"/>
    <property type="match status" value="1"/>
</dbReference>